<sequence length="1612" mass="176375">MMGRGAEGGTHQIPRILSVYGSSQQKVHNRGWGVDIYSQALKALALKSPFRDEHEHVGIGALPLLDDPLSLKISSSVDNRRKNRAKKTQARGREGGPTSKKRDYVDDAAGDSTPGQFWMQMDDYFREVTTLDIQLLLPTTFPLFDSAGRVSDSCLLIPALGRHYLDTWAEEDANQAENVSQQFVKGVKRKILATSPVSKKSKKMSGEVVTTVISPLPDHEDEEELCHVCNGGDSDEMNQILFCDICNVAVHQDCYGVRQVPEGQWLCSWCSRKVMRKADNDPRECVLCPGRGGALKPVAEAESKGGVSKKGMKFAHLFCCQWVPETYIGNMEAMEPIRNVEGVRDERRRLLCSVCKEKQGACIQCSHGLCATAFHPLCAREAKLWMEVSSREDSEEVDLRAYCPKHTSARKGKAFVSGVEGSEGGSTQMKSPGDEDIKKASDRTIPTPAGSDVKTYVTGKGTKHAVSPHDTVVSPATEQQSADLENGVLHPLAVSRNPDKEQSQEPNVTSRRVEKVMGSRGLELSGDGNCIIGAEQSGIGIHKTNAKLLSNPSPTESTFKKAEGGRSSSSKAKLSLHGRRSSTAIPRKDGCSQLAAATVSDELDNEGIKSQTGDLEALEGLETAETFTDWADKGSEEHQLCILSGEVSTSQSHASSPADSPAVGGQASSLRSHEKVVLYLSSDFFRPGFGQLGTHNLHVGVASDAQDAMEPLTLITAAEPPRVSRPCSQKDKNLPELGHNLTVSGARKGKVTDSGGKGISRKCRRQSALRSDIGKLSIANGNKVVRLQADANSQGSRPEVESEEVASDEMAAVTGRGEFDTKPNEDAPVLPTSGAQKEDGAKTCSQDAALEAYEDTSKHQVQQDIDMKVGGCGASGLESKRVFVSQSVNSPDSDEEVSQNPATKSEVRQVDANDAYTVEAPTAHLHPYLQQRLKDYQPSCDTAEDISLSGEDDHFNCKVNSVLEHCILIPELSANLNVAEDALEQLEREVVVSEVGAKETWGSLERQWEQLQAAQSGGLLKFVPDDEIECEILVLQDKLLSCAQVNRVHCERVIQKVIPHVAEERAVSRRHGQDLAVVQYYLSQAREAKKQGRKERREKEAQAVVAAATAAAAASPRVGYVKRDASVFDTGMGIMPQEIAGSSPGLLPNSLRHLKPPVPKPPRLVVQPTGHPTNSARSAAQIKSTSLKPTALTRIAVLRTGAQQSQLQEGSSLCDVCHNGLSSRLNKIVTCDQCKVAVHQDCYGIACIPLGVWRCQPCAELQRQYQNVTSPDLEAQAQQWVRCAICAGQGGALKCTTDGRWVHVFCALWMPETIVGKDESATIQGMENVPSERYALLCSICHQQEGACLTCNFGHCHGAFHPSCARQSGLFMNIKASSGGRVHYRAYCEKHSPQQRAKAELKQRSGYDHMHTLRQIRVELERVRLICERICRRERLKRDVMQSNKEVYLSQLQCAWQTAFGDMEQPQVSEQSWMNGNTVTFPQGSPDSLCGPSFEKHQIFCFAHRYISWNVEVSLATMQEMAASQRDQSADKKARDETKEHSKKHKKYKHADTKLHREKLMTPTEASMQNMRLPKGYAYVPVDVYVKGTMAAPHPDELEKGHLATSVPSHLP</sequence>
<feature type="domain" description="PHD-type" evidence="7">
    <location>
        <begin position="282"/>
        <end position="407"/>
    </location>
</feature>
<dbReference type="InterPro" id="IPR019787">
    <property type="entry name" value="Znf_PHD-finger"/>
</dbReference>
<gene>
    <name evidence="8" type="ORF">CSSPTR1EN2_LOCUS7416</name>
</gene>
<feature type="domain" description="PHD-type" evidence="7">
    <location>
        <begin position="1280"/>
        <end position="1392"/>
    </location>
</feature>
<dbReference type="Gene3D" id="3.30.40.10">
    <property type="entry name" value="Zinc/RING finger domain, C3HC4 (zinc finger)"/>
    <property type="match status" value="4"/>
</dbReference>
<feature type="region of interest" description="Disordered" evidence="5">
    <location>
        <begin position="1524"/>
        <end position="1550"/>
    </location>
</feature>
<feature type="region of interest" description="Disordered" evidence="5">
    <location>
        <begin position="646"/>
        <end position="667"/>
    </location>
</feature>
<evidence type="ECO:0000259" key="7">
    <source>
        <dbReference type="PROSITE" id="PS51805"/>
    </source>
</evidence>
<feature type="region of interest" description="Disordered" evidence="5">
    <location>
        <begin position="413"/>
        <end position="526"/>
    </location>
</feature>
<dbReference type="PANTHER" id="PTHR13793">
    <property type="entry name" value="PHD FINGER PROTEINS"/>
    <property type="match status" value="1"/>
</dbReference>
<evidence type="ECO:0000256" key="4">
    <source>
        <dbReference type="PROSITE-ProRule" id="PRU00146"/>
    </source>
</evidence>
<feature type="compositionally biased region" description="Polar residues" evidence="5">
    <location>
        <begin position="646"/>
        <end position="658"/>
    </location>
</feature>
<feature type="region of interest" description="Disordered" evidence="5">
    <location>
        <begin position="546"/>
        <end position="589"/>
    </location>
</feature>
<dbReference type="CDD" id="cd15571">
    <property type="entry name" value="ePHD"/>
    <property type="match status" value="1"/>
</dbReference>
<feature type="compositionally biased region" description="Basic and acidic residues" evidence="5">
    <location>
        <begin position="432"/>
        <end position="442"/>
    </location>
</feature>
<dbReference type="PROSITE" id="PS50016">
    <property type="entry name" value="ZF_PHD_2"/>
    <property type="match status" value="2"/>
</dbReference>
<feature type="compositionally biased region" description="Basic and acidic residues" evidence="5">
    <location>
        <begin position="1528"/>
        <end position="1540"/>
    </location>
</feature>
<feature type="region of interest" description="Disordered" evidence="5">
    <location>
        <begin position="886"/>
        <end position="906"/>
    </location>
</feature>
<dbReference type="CDD" id="cd15492">
    <property type="entry name" value="PHD_BRPF_JADE_like"/>
    <property type="match status" value="2"/>
</dbReference>
<keyword evidence="2 4" id="KW-0863">Zinc-finger</keyword>
<evidence type="ECO:0000256" key="2">
    <source>
        <dbReference type="ARBA" id="ARBA00022771"/>
    </source>
</evidence>
<dbReference type="SMART" id="SM00249">
    <property type="entry name" value="PHD"/>
    <property type="match status" value="4"/>
</dbReference>
<feature type="region of interest" description="Disordered" evidence="5">
    <location>
        <begin position="1593"/>
        <end position="1612"/>
    </location>
</feature>
<keyword evidence="1" id="KW-0479">Metal-binding</keyword>
<dbReference type="PROSITE" id="PS51805">
    <property type="entry name" value="EPHD"/>
    <property type="match status" value="2"/>
</dbReference>
<name>A0ABP0TTK5_9BRYO</name>
<organism evidence="8 9">
    <name type="scientific">Sphagnum troendelagicum</name>
    <dbReference type="NCBI Taxonomy" id="128251"/>
    <lineage>
        <taxon>Eukaryota</taxon>
        <taxon>Viridiplantae</taxon>
        <taxon>Streptophyta</taxon>
        <taxon>Embryophyta</taxon>
        <taxon>Bryophyta</taxon>
        <taxon>Sphagnophytina</taxon>
        <taxon>Sphagnopsida</taxon>
        <taxon>Sphagnales</taxon>
        <taxon>Sphagnaceae</taxon>
        <taxon>Sphagnum</taxon>
    </lineage>
</organism>
<dbReference type="Pfam" id="PF13831">
    <property type="entry name" value="PHD_2"/>
    <property type="match status" value="2"/>
</dbReference>
<dbReference type="Proteomes" id="UP001497512">
    <property type="component" value="Chromosome 14"/>
</dbReference>
<dbReference type="InterPro" id="IPR019786">
    <property type="entry name" value="Zinc_finger_PHD-type_CS"/>
</dbReference>
<feature type="region of interest" description="Disordered" evidence="5">
    <location>
        <begin position="721"/>
        <end position="764"/>
    </location>
</feature>
<proteinExistence type="predicted"/>
<dbReference type="EMBL" id="OZ019906">
    <property type="protein sequence ID" value="CAK9204498.1"/>
    <property type="molecule type" value="Genomic_DNA"/>
</dbReference>
<feature type="domain" description="PHD-type" evidence="6">
    <location>
        <begin position="223"/>
        <end position="273"/>
    </location>
</feature>
<dbReference type="InterPro" id="IPR050701">
    <property type="entry name" value="Histone_Mod_Regulator"/>
</dbReference>
<accession>A0ABP0TTK5</accession>
<evidence type="ECO:0000256" key="5">
    <source>
        <dbReference type="SAM" id="MobiDB-lite"/>
    </source>
</evidence>
<feature type="compositionally biased region" description="Polar residues" evidence="5">
    <location>
        <begin position="547"/>
        <end position="557"/>
    </location>
</feature>
<evidence type="ECO:0008006" key="10">
    <source>
        <dbReference type="Google" id="ProtNLM"/>
    </source>
</evidence>
<feature type="region of interest" description="Disordered" evidence="5">
    <location>
        <begin position="789"/>
        <end position="843"/>
    </location>
</feature>
<dbReference type="InterPro" id="IPR013083">
    <property type="entry name" value="Znf_RING/FYVE/PHD"/>
</dbReference>
<dbReference type="InterPro" id="IPR034732">
    <property type="entry name" value="EPHD"/>
</dbReference>
<dbReference type="InterPro" id="IPR001965">
    <property type="entry name" value="Znf_PHD"/>
</dbReference>
<dbReference type="SUPFAM" id="SSF57903">
    <property type="entry name" value="FYVE/PHD zinc finger"/>
    <property type="match status" value="2"/>
</dbReference>
<evidence type="ECO:0000256" key="1">
    <source>
        <dbReference type="ARBA" id="ARBA00022723"/>
    </source>
</evidence>
<feature type="compositionally biased region" description="Basic residues" evidence="5">
    <location>
        <begin position="81"/>
        <end position="90"/>
    </location>
</feature>
<feature type="domain" description="PHD-type" evidence="6">
    <location>
        <begin position="1211"/>
        <end position="1261"/>
    </location>
</feature>
<feature type="region of interest" description="Disordered" evidence="5">
    <location>
        <begin position="76"/>
        <end position="108"/>
    </location>
</feature>
<keyword evidence="3" id="KW-0862">Zinc</keyword>
<dbReference type="Pfam" id="PF13832">
    <property type="entry name" value="zf-HC5HC2H_2"/>
    <property type="match status" value="2"/>
</dbReference>
<feature type="compositionally biased region" description="Polar residues" evidence="5">
    <location>
        <begin position="474"/>
        <end position="483"/>
    </location>
</feature>
<evidence type="ECO:0000313" key="8">
    <source>
        <dbReference type="EMBL" id="CAK9204498.1"/>
    </source>
</evidence>
<dbReference type="PROSITE" id="PS01359">
    <property type="entry name" value="ZF_PHD_1"/>
    <property type="match status" value="2"/>
</dbReference>
<dbReference type="InterPro" id="IPR011011">
    <property type="entry name" value="Znf_FYVE_PHD"/>
</dbReference>
<evidence type="ECO:0000259" key="6">
    <source>
        <dbReference type="PROSITE" id="PS50016"/>
    </source>
</evidence>
<protein>
    <recommendedName>
        <fullName evidence="10">PHD finger protein</fullName>
    </recommendedName>
</protein>
<evidence type="ECO:0000256" key="3">
    <source>
        <dbReference type="ARBA" id="ARBA00022833"/>
    </source>
</evidence>
<keyword evidence="9" id="KW-1185">Reference proteome</keyword>
<reference evidence="8" key="1">
    <citation type="submission" date="2024-02" db="EMBL/GenBank/DDBJ databases">
        <authorList>
            <consortium name="ELIXIR-Norway"/>
            <consortium name="Elixir Norway"/>
        </authorList>
    </citation>
    <scope>NUCLEOTIDE SEQUENCE</scope>
</reference>
<evidence type="ECO:0000313" key="9">
    <source>
        <dbReference type="Proteomes" id="UP001497512"/>
    </source>
</evidence>
<dbReference type="PANTHER" id="PTHR13793:SF107">
    <property type="entry name" value="BROMODOMAIN-CONTAINING PROTEIN HOMOLOG"/>
    <property type="match status" value="1"/>
</dbReference>